<proteinExistence type="inferred from homology"/>
<evidence type="ECO:0000256" key="3">
    <source>
        <dbReference type="ARBA" id="ARBA00011489"/>
    </source>
</evidence>
<keyword evidence="4 10" id="KW-1003">Cell membrane</keyword>
<keyword evidence="14" id="KW-1185">Reference proteome</keyword>
<protein>
    <recommendedName>
        <fullName evidence="10">CASP-like protein</fullName>
    </recommendedName>
</protein>
<evidence type="ECO:0000313" key="14">
    <source>
        <dbReference type="Proteomes" id="UP000327013"/>
    </source>
</evidence>
<feature type="domain" description="Casparian strip membrane protein" evidence="12">
    <location>
        <begin position="44"/>
        <end position="192"/>
    </location>
</feature>
<evidence type="ECO:0000256" key="8">
    <source>
        <dbReference type="ARBA" id="ARBA00023316"/>
    </source>
</evidence>
<evidence type="ECO:0000256" key="6">
    <source>
        <dbReference type="ARBA" id="ARBA00022989"/>
    </source>
</evidence>
<dbReference type="GO" id="GO:0071555">
    <property type="term" value="P:cell wall organization"/>
    <property type="evidence" value="ECO:0007669"/>
    <property type="project" value="UniProtKB-KW"/>
</dbReference>
<dbReference type="PANTHER" id="PTHR36488:SF11">
    <property type="entry name" value="CASP-LIKE PROTEIN"/>
    <property type="match status" value="1"/>
</dbReference>
<dbReference type="OrthoDB" id="753675at2759"/>
<evidence type="ECO:0000256" key="4">
    <source>
        <dbReference type="ARBA" id="ARBA00022475"/>
    </source>
</evidence>
<evidence type="ECO:0000256" key="2">
    <source>
        <dbReference type="ARBA" id="ARBA00007651"/>
    </source>
</evidence>
<dbReference type="GO" id="GO:0005886">
    <property type="term" value="C:plasma membrane"/>
    <property type="evidence" value="ECO:0007669"/>
    <property type="project" value="UniProtKB-SubCell"/>
</dbReference>
<feature type="transmembrane region" description="Helical" evidence="10">
    <location>
        <begin position="129"/>
        <end position="156"/>
    </location>
</feature>
<comment type="function">
    <text evidence="9">Regulates membrane-cell wall junctions and localized cell wall deposition. Required for establishment of the Casparian strip membrane domain (CSD) and the subsequent formation of Casparian strips, a cell wall modification of the root endodermis that determines an apoplastic barrier between the intraorganismal apoplasm and the extraorganismal apoplasm and prevents lateral diffusion.</text>
</comment>
<gene>
    <name evidence="13" type="ORF">FH972_016648</name>
</gene>
<evidence type="ECO:0000256" key="11">
    <source>
        <dbReference type="SAM" id="MobiDB-lite"/>
    </source>
</evidence>
<comment type="similarity">
    <text evidence="2 10">Belongs to the Casparian strip membrane proteins (CASP) family.</text>
</comment>
<evidence type="ECO:0000256" key="9">
    <source>
        <dbReference type="ARBA" id="ARBA00025302"/>
    </source>
</evidence>
<comment type="subunit">
    <text evidence="3 10">Homodimer and heterodimers.</text>
</comment>
<dbReference type="InterPro" id="IPR006702">
    <property type="entry name" value="CASP_dom"/>
</dbReference>
<dbReference type="EMBL" id="CM017327">
    <property type="protein sequence ID" value="KAE8098599.1"/>
    <property type="molecule type" value="Genomic_DNA"/>
</dbReference>
<feature type="transmembrane region" description="Helical" evidence="10">
    <location>
        <begin position="94"/>
        <end position="117"/>
    </location>
</feature>
<evidence type="ECO:0000259" key="12">
    <source>
        <dbReference type="Pfam" id="PF04535"/>
    </source>
</evidence>
<keyword evidence="6 10" id="KW-1133">Transmembrane helix</keyword>
<keyword evidence="8" id="KW-0961">Cell wall biogenesis/degradation</keyword>
<feature type="transmembrane region" description="Helical" evidence="10">
    <location>
        <begin position="47"/>
        <end position="68"/>
    </location>
</feature>
<keyword evidence="5 10" id="KW-0812">Transmembrane</keyword>
<evidence type="ECO:0000313" key="13">
    <source>
        <dbReference type="EMBL" id="KAE8098599.1"/>
    </source>
</evidence>
<evidence type="ECO:0000256" key="10">
    <source>
        <dbReference type="RuleBase" id="RU361233"/>
    </source>
</evidence>
<dbReference type="AlphaFoldDB" id="A0A5N6RK03"/>
<dbReference type="Pfam" id="PF04535">
    <property type="entry name" value="CASP_dom"/>
    <property type="match status" value="1"/>
</dbReference>
<dbReference type="InterPro" id="IPR006459">
    <property type="entry name" value="CASP/CASPL"/>
</dbReference>
<organism evidence="13 14">
    <name type="scientific">Carpinus fangiana</name>
    <dbReference type="NCBI Taxonomy" id="176857"/>
    <lineage>
        <taxon>Eukaryota</taxon>
        <taxon>Viridiplantae</taxon>
        <taxon>Streptophyta</taxon>
        <taxon>Embryophyta</taxon>
        <taxon>Tracheophyta</taxon>
        <taxon>Spermatophyta</taxon>
        <taxon>Magnoliopsida</taxon>
        <taxon>eudicotyledons</taxon>
        <taxon>Gunneridae</taxon>
        <taxon>Pentapetalae</taxon>
        <taxon>rosids</taxon>
        <taxon>fabids</taxon>
        <taxon>Fagales</taxon>
        <taxon>Betulaceae</taxon>
        <taxon>Carpinus</taxon>
    </lineage>
</organism>
<dbReference type="PANTHER" id="PTHR36488">
    <property type="entry name" value="CASP-LIKE PROTEIN 1U1"/>
    <property type="match status" value="1"/>
</dbReference>
<evidence type="ECO:0000256" key="1">
    <source>
        <dbReference type="ARBA" id="ARBA00004651"/>
    </source>
</evidence>
<feature type="transmembrane region" description="Helical" evidence="10">
    <location>
        <begin position="182"/>
        <end position="204"/>
    </location>
</feature>
<comment type="subcellular location">
    <subcellularLocation>
        <location evidence="1 10">Cell membrane</location>
        <topology evidence="1 10">Multi-pass membrane protein</topology>
    </subcellularLocation>
</comment>
<feature type="region of interest" description="Disordered" evidence="11">
    <location>
        <begin position="1"/>
        <end position="22"/>
    </location>
</feature>
<sequence>MRSSDSTTIDVPESKKDVPESSAIGKGKAPLVAVVVKQRGGWKRGVAIFDFLLRIGAITAALAAASTMGTSQETLPFFTQFFQFQASYDDLPTFQFFVIAMAIVGGYLVLSLPFSIVSIVRPRAVGPRILLLIFDTVALTLNTAAAAAAAAIVYLAHNGNSNTNWLAICQQFGDFCQQVSGAVVAAFVSVVVFVFLIFLSALSIRKP</sequence>
<accession>A0A5N6RK03</accession>
<name>A0A5N6RK03_9ROSI</name>
<keyword evidence="7 10" id="KW-0472">Membrane</keyword>
<dbReference type="NCBIfam" id="TIGR01569">
    <property type="entry name" value="A_tha_TIGR01569"/>
    <property type="match status" value="1"/>
</dbReference>
<dbReference type="Proteomes" id="UP000327013">
    <property type="component" value="Chromosome 7"/>
</dbReference>
<dbReference type="InterPro" id="IPR044173">
    <property type="entry name" value="CASPL"/>
</dbReference>
<evidence type="ECO:0000256" key="5">
    <source>
        <dbReference type="ARBA" id="ARBA00022692"/>
    </source>
</evidence>
<evidence type="ECO:0000256" key="7">
    <source>
        <dbReference type="ARBA" id="ARBA00023136"/>
    </source>
</evidence>
<reference evidence="13 14" key="1">
    <citation type="submission" date="2019-06" db="EMBL/GenBank/DDBJ databases">
        <title>A chromosomal-level reference genome of Carpinus fangiana (Coryloideae, Betulaceae).</title>
        <authorList>
            <person name="Yang X."/>
            <person name="Wang Z."/>
            <person name="Zhang L."/>
            <person name="Hao G."/>
            <person name="Liu J."/>
            <person name="Yang Y."/>
        </authorList>
    </citation>
    <scope>NUCLEOTIDE SEQUENCE [LARGE SCALE GENOMIC DNA]</scope>
    <source>
        <strain evidence="13">Cfa_2016G</strain>
        <tissue evidence="13">Leaf</tissue>
    </source>
</reference>